<dbReference type="OrthoDB" id="165252at2"/>
<evidence type="ECO:0000313" key="1">
    <source>
        <dbReference type="EMBL" id="CUS04354.2"/>
    </source>
</evidence>
<dbReference type="AlphaFoldDB" id="A0A160T3J9"/>
<dbReference type="KEGG" id="pbf:CFX0092_A2476"/>
<protein>
    <submittedName>
        <fullName evidence="1">Uncharacterized protein</fullName>
    </submittedName>
</protein>
<reference evidence="1" key="1">
    <citation type="submission" date="2016-01" db="EMBL/GenBank/DDBJ databases">
        <authorList>
            <person name="Mcilroy J.S."/>
            <person name="Karst M S."/>
            <person name="Albertsen M."/>
        </authorList>
    </citation>
    <scope>NUCLEOTIDE SEQUENCE</scope>
    <source>
        <strain evidence="1">Cfx-K</strain>
    </source>
</reference>
<gene>
    <name evidence="1" type="ORF">CFX0092_A2476</name>
</gene>
<dbReference type="RefSeq" id="WP_095043692.1">
    <property type="nucleotide sequence ID" value="NZ_LN890655.1"/>
</dbReference>
<keyword evidence="2" id="KW-1185">Reference proteome</keyword>
<sequence>MKKMRSDKENEVDGLLPEYDFDYGKAKPNRFALMEEQRVVILEPDVAEYFRDSEAVNRVLRALIEAMPQVA</sequence>
<dbReference type="Proteomes" id="UP000215027">
    <property type="component" value="Chromosome I"/>
</dbReference>
<accession>A0A160T3J9</accession>
<evidence type="ECO:0000313" key="2">
    <source>
        <dbReference type="Proteomes" id="UP000215027"/>
    </source>
</evidence>
<dbReference type="EMBL" id="LN890655">
    <property type="protein sequence ID" value="CUS04354.2"/>
    <property type="molecule type" value="Genomic_DNA"/>
</dbReference>
<name>A0A160T3J9_9CHLR</name>
<proteinExistence type="predicted"/>
<organism evidence="1 2">
    <name type="scientific">Candidatus Promineifilum breve</name>
    <dbReference type="NCBI Taxonomy" id="1806508"/>
    <lineage>
        <taxon>Bacteria</taxon>
        <taxon>Bacillati</taxon>
        <taxon>Chloroflexota</taxon>
        <taxon>Ardenticatenia</taxon>
        <taxon>Candidatus Promineifilales</taxon>
        <taxon>Candidatus Promineifilaceae</taxon>
        <taxon>Candidatus Promineifilum</taxon>
    </lineage>
</organism>